<feature type="domain" description="L,D-TPase catalytic" evidence="8">
    <location>
        <begin position="41"/>
        <end position="175"/>
    </location>
</feature>
<keyword evidence="5 7" id="KW-0573">Peptidoglycan synthesis</keyword>
<evidence type="ECO:0000256" key="5">
    <source>
        <dbReference type="ARBA" id="ARBA00022984"/>
    </source>
</evidence>
<dbReference type="PROSITE" id="PS52029">
    <property type="entry name" value="LD_TPASE"/>
    <property type="match status" value="1"/>
</dbReference>
<comment type="similarity">
    <text evidence="2">Belongs to the YkuD family.</text>
</comment>
<feature type="active site" description="Nucleophile" evidence="7">
    <location>
        <position position="151"/>
    </location>
</feature>
<dbReference type="Gene3D" id="2.40.440.10">
    <property type="entry name" value="L,D-transpeptidase catalytic domain-like"/>
    <property type="match status" value="1"/>
</dbReference>
<dbReference type="EMBL" id="JAJUOS010000004">
    <property type="protein sequence ID" value="MCE5973353.1"/>
    <property type="molecule type" value="Genomic_DNA"/>
</dbReference>
<comment type="pathway">
    <text evidence="1 7">Cell wall biogenesis; peptidoglycan biosynthesis.</text>
</comment>
<name>A0ABS8YXQ0_9RHOB</name>
<evidence type="ECO:0000313" key="10">
    <source>
        <dbReference type="Proteomes" id="UP001521181"/>
    </source>
</evidence>
<keyword evidence="10" id="KW-1185">Reference proteome</keyword>
<evidence type="ECO:0000313" key="9">
    <source>
        <dbReference type="EMBL" id="MCE5973353.1"/>
    </source>
</evidence>
<evidence type="ECO:0000256" key="1">
    <source>
        <dbReference type="ARBA" id="ARBA00004752"/>
    </source>
</evidence>
<dbReference type="PANTHER" id="PTHR36699">
    <property type="entry name" value="LD-TRANSPEPTIDASE"/>
    <property type="match status" value="1"/>
</dbReference>
<dbReference type="Proteomes" id="UP001521181">
    <property type="component" value="Unassembled WGS sequence"/>
</dbReference>
<organism evidence="9 10">
    <name type="scientific">Rhodobacter flavimaris</name>
    <dbReference type="NCBI Taxonomy" id="2907145"/>
    <lineage>
        <taxon>Bacteria</taxon>
        <taxon>Pseudomonadati</taxon>
        <taxon>Pseudomonadota</taxon>
        <taxon>Alphaproteobacteria</taxon>
        <taxon>Rhodobacterales</taxon>
        <taxon>Rhodobacter group</taxon>
        <taxon>Rhodobacter</taxon>
    </lineage>
</organism>
<evidence type="ECO:0000256" key="6">
    <source>
        <dbReference type="ARBA" id="ARBA00023316"/>
    </source>
</evidence>
<dbReference type="SUPFAM" id="SSF141523">
    <property type="entry name" value="L,D-transpeptidase catalytic domain-like"/>
    <property type="match status" value="1"/>
</dbReference>
<comment type="caution">
    <text evidence="9">The sequence shown here is derived from an EMBL/GenBank/DDBJ whole genome shotgun (WGS) entry which is preliminary data.</text>
</comment>
<evidence type="ECO:0000256" key="7">
    <source>
        <dbReference type="PROSITE-ProRule" id="PRU01373"/>
    </source>
</evidence>
<evidence type="ECO:0000256" key="4">
    <source>
        <dbReference type="ARBA" id="ARBA00022960"/>
    </source>
</evidence>
<dbReference type="CDD" id="cd16913">
    <property type="entry name" value="YkuD_like"/>
    <property type="match status" value="1"/>
</dbReference>
<dbReference type="PANTHER" id="PTHR36699:SF1">
    <property type="entry name" value="L,D-TRANSPEPTIDASE YAFK-RELATED"/>
    <property type="match status" value="1"/>
</dbReference>
<evidence type="ECO:0000256" key="2">
    <source>
        <dbReference type="ARBA" id="ARBA00005992"/>
    </source>
</evidence>
<accession>A0ABS8YXQ0</accession>
<feature type="active site" description="Proton donor/acceptor" evidence="7">
    <location>
        <position position="131"/>
    </location>
</feature>
<keyword evidence="4 7" id="KW-0133">Cell shape</keyword>
<protein>
    <submittedName>
        <fullName evidence="9">L,D-transpeptidase</fullName>
    </submittedName>
</protein>
<keyword evidence="3" id="KW-0808">Transferase</keyword>
<reference evidence="9 10" key="1">
    <citation type="submission" date="2021-12" db="EMBL/GenBank/DDBJ databases">
        <title>Sinirhodobacter sp. WL0062 is a bacterium isolated from seawater.</title>
        <authorList>
            <person name="Wang L."/>
            <person name="He W."/>
            <person name="Zhang D.-F."/>
        </authorList>
    </citation>
    <scope>NUCLEOTIDE SEQUENCE [LARGE SCALE GENOMIC DNA]</scope>
    <source>
        <strain evidence="9 10">WL0062</strain>
    </source>
</reference>
<dbReference type="Pfam" id="PF03734">
    <property type="entry name" value="YkuD"/>
    <property type="match status" value="1"/>
</dbReference>
<dbReference type="RefSeq" id="WP_233676347.1">
    <property type="nucleotide sequence ID" value="NZ_JAJUOS010000004.1"/>
</dbReference>
<dbReference type="InterPro" id="IPR038063">
    <property type="entry name" value="Transpep_catalytic_dom"/>
</dbReference>
<dbReference type="InterPro" id="IPR005490">
    <property type="entry name" value="LD_TPept_cat_dom"/>
</dbReference>
<proteinExistence type="inferred from homology"/>
<keyword evidence="6 7" id="KW-0961">Cell wall biogenesis/degradation</keyword>
<sequence length="176" mass="18786">MLRRLARIFSGLTLAVLIAGVVAIVLPRPQPPLPPLAGPVSRIVVEKAARRMTVYTGDQVARVYRVRLGFAPEGDKLRQGDGRTPEGTFRIDRRNASSAYHLSLGIDYPQKEDSARAAAAGVDPGGDIFFHGQPNILPAGVTLGHDWTAGCIALADAEIEELFAATPLGARVDILP</sequence>
<evidence type="ECO:0000259" key="8">
    <source>
        <dbReference type="PROSITE" id="PS52029"/>
    </source>
</evidence>
<gene>
    <name evidence="9" type="ORF">LZA78_07670</name>
</gene>
<evidence type="ECO:0000256" key="3">
    <source>
        <dbReference type="ARBA" id="ARBA00022679"/>
    </source>
</evidence>